<dbReference type="GO" id="GO:0030638">
    <property type="term" value="P:polyketide metabolic process"/>
    <property type="evidence" value="ECO:0007669"/>
    <property type="project" value="InterPro"/>
</dbReference>
<dbReference type="InterPro" id="IPR009959">
    <property type="entry name" value="Cyclase_SnoaL-like"/>
</dbReference>
<accession>A0A060LWW2</accession>
<evidence type="ECO:0000313" key="1">
    <source>
        <dbReference type="EMBL" id="AIC95761.1"/>
    </source>
</evidence>
<dbReference type="Proteomes" id="UP000027142">
    <property type="component" value="Chromosome"/>
</dbReference>
<dbReference type="Gene3D" id="3.10.450.50">
    <property type="match status" value="1"/>
</dbReference>
<dbReference type="KEGG" id="ble:BleG1_3207"/>
<dbReference type="AlphaFoldDB" id="A0A060LWW2"/>
<proteinExistence type="predicted"/>
<dbReference type="SUPFAM" id="SSF54427">
    <property type="entry name" value="NTF2-like"/>
    <property type="match status" value="1"/>
</dbReference>
<reference evidence="1 2" key="1">
    <citation type="journal article" date="2014" name="Gene">
        <title>A comparative genomic analysis of the alkalitolerant soil bacterium Bacillus lehensis G1.</title>
        <authorList>
            <person name="Noor Y.M."/>
            <person name="Samsulrizal N.H."/>
            <person name="Jema'on N.A."/>
            <person name="Low K.O."/>
            <person name="Ramli A.N."/>
            <person name="Alias N.I."/>
            <person name="Damis S.I."/>
            <person name="Fuzi S.F."/>
            <person name="Isa M.N."/>
            <person name="Murad A.M."/>
            <person name="Raih M.F."/>
            <person name="Bakar F.D."/>
            <person name="Najimudin N."/>
            <person name="Mahadi N.M."/>
            <person name="Illias R.M."/>
        </authorList>
    </citation>
    <scope>NUCLEOTIDE SEQUENCE [LARGE SCALE GENOMIC DNA]</scope>
    <source>
        <strain evidence="1 2">G1</strain>
    </source>
</reference>
<dbReference type="eggNOG" id="COG5485">
    <property type="taxonomic scope" value="Bacteria"/>
</dbReference>
<dbReference type="EMBL" id="CP003923">
    <property type="protein sequence ID" value="AIC95761.1"/>
    <property type="molecule type" value="Genomic_DNA"/>
</dbReference>
<protein>
    <recommendedName>
        <fullName evidence="3">Polyketide cyclase</fullName>
    </recommendedName>
</protein>
<dbReference type="PATRIC" id="fig|1246626.3.peg.3190"/>
<keyword evidence="2" id="KW-1185">Reference proteome</keyword>
<gene>
    <name evidence="1" type="ORF">BleG1_3207</name>
</gene>
<organism evidence="1 2">
    <name type="scientific">Shouchella lehensis G1</name>
    <dbReference type="NCBI Taxonomy" id="1246626"/>
    <lineage>
        <taxon>Bacteria</taxon>
        <taxon>Bacillati</taxon>
        <taxon>Bacillota</taxon>
        <taxon>Bacilli</taxon>
        <taxon>Bacillales</taxon>
        <taxon>Bacillaceae</taxon>
        <taxon>Shouchella</taxon>
    </lineage>
</organism>
<evidence type="ECO:0000313" key="2">
    <source>
        <dbReference type="Proteomes" id="UP000027142"/>
    </source>
</evidence>
<dbReference type="RefSeq" id="WP_038483047.1">
    <property type="nucleotide sequence ID" value="NZ_CP003923.1"/>
</dbReference>
<dbReference type="HOGENOM" id="CLU_100997_10_0_9"/>
<name>A0A060LWW2_9BACI</name>
<evidence type="ECO:0008006" key="3">
    <source>
        <dbReference type="Google" id="ProtNLM"/>
    </source>
</evidence>
<dbReference type="STRING" id="1246626.BleG1_3207"/>
<dbReference type="Pfam" id="PF07366">
    <property type="entry name" value="SnoaL"/>
    <property type="match status" value="1"/>
</dbReference>
<sequence length="138" mass="15715">MNGKEIYQVWMNAWNKDISILHDITDENCTVHQAKTEGKDSDSTKGVKALMDVVESAKYYFENVQMSPVVQPIAEGDYVSARWNFKGSYNGNMEGARAEKGKHVSFDGTDIFRIKNGKIKDYWVSSDVIDFMNQLEAF</sequence>
<dbReference type="InterPro" id="IPR032710">
    <property type="entry name" value="NTF2-like_dom_sf"/>
</dbReference>
<dbReference type="OrthoDB" id="4774596at2"/>